<dbReference type="UniPathway" id="UPA00189">
    <property type="reaction ID" value="UER00296"/>
</dbReference>
<evidence type="ECO:0000256" key="2">
    <source>
        <dbReference type="ARBA" id="ARBA00005153"/>
    </source>
</evidence>
<evidence type="ECO:0000256" key="3">
    <source>
        <dbReference type="ARBA" id="ARBA00022598"/>
    </source>
</evidence>
<dbReference type="GO" id="GO:0005524">
    <property type="term" value="F:ATP binding"/>
    <property type="evidence" value="ECO:0007669"/>
    <property type="project" value="UniProtKB-UniRule"/>
</dbReference>
<dbReference type="InterPro" id="IPR022310">
    <property type="entry name" value="NAD/GMP_synthase"/>
</dbReference>
<dbReference type="EMBL" id="VBTH01000001">
    <property type="protein sequence ID" value="TLQ05642.1"/>
    <property type="molecule type" value="Genomic_DNA"/>
</dbReference>
<dbReference type="Gene3D" id="3.40.50.620">
    <property type="entry name" value="HUPs"/>
    <property type="match status" value="1"/>
</dbReference>
<feature type="active site" evidence="9">
    <location>
        <position position="176"/>
    </location>
</feature>
<dbReference type="CDD" id="cd01997">
    <property type="entry name" value="GMP_synthase_C"/>
    <property type="match status" value="1"/>
</dbReference>
<dbReference type="GO" id="GO:0005829">
    <property type="term" value="C:cytosol"/>
    <property type="evidence" value="ECO:0007669"/>
    <property type="project" value="TreeGrafter"/>
</dbReference>
<evidence type="ECO:0000256" key="8">
    <source>
        <dbReference type="ARBA" id="ARBA00022962"/>
    </source>
</evidence>
<dbReference type="SUPFAM" id="SSF54810">
    <property type="entry name" value="GMP synthetase C-terminal dimerisation domain"/>
    <property type="match status" value="1"/>
</dbReference>
<accession>A0A5R9BZQ6</accession>
<dbReference type="InterPro" id="IPR029062">
    <property type="entry name" value="Class_I_gatase-like"/>
</dbReference>
<sequence>MANTDLSNFDKIIVLDFGSQYNQLITRRIREFGIYSELLSHKITAEEVKKINPKGIIFSGGPNSVYDKDAFRIDPEIYKLGIPILGICYGMQLMAYNLGGRVEPADNREYGHADIDVTDDQAVLFKDLPAKQTVWMSHGDLVREVPEGFKTVATSPNCPIASMADDQRKFYGIQFHAEVRNTQYGNEILRHFAFDVCEAQANWSMNDFIDMQIQQIRETVGDRKVLLGLSGGVDSSVVGVLLNKAIGDQLVCIFVDHGLLRKGEAKQVMDSLEGKFGLNIIKVDAQKRFLDKLAGVSEPEKKRKIIGNEFIQVFNDEAQKLKGIDFLAQGTLYTDVIESGTDTAQTIKSHHNVGGLPEDMHFELIEPLRTLFKDEARDLGEKLGMPEDLVWRQPFPGPGLGIRVIGEITEDKLEIVRDSDLILREEIKKAGLDRDIWQYFTVLPGIRSVGVMGDGRTYDYTIGIRAVNSIDGMTADFARIPWDVLQKISVRIVNEVDHVNRIVYDITSKPPATVEWE</sequence>
<dbReference type="InterPro" id="IPR022955">
    <property type="entry name" value="GMP_synthase"/>
</dbReference>
<dbReference type="NCBIfam" id="TIGR00884">
    <property type="entry name" value="guaA_Cterm"/>
    <property type="match status" value="1"/>
</dbReference>
<feature type="active site" evidence="9">
    <location>
        <position position="178"/>
    </location>
</feature>
<comment type="catalytic activity">
    <reaction evidence="9">
        <text>XMP + L-glutamine + ATP + H2O = GMP + L-glutamate + AMP + diphosphate + 2 H(+)</text>
        <dbReference type="Rhea" id="RHEA:11680"/>
        <dbReference type="ChEBI" id="CHEBI:15377"/>
        <dbReference type="ChEBI" id="CHEBI:15378"/>
        <dbReference type="ChEBI" id="CHEBI:29985"/>
        <dbReference type="ChEBI" id="CHEBI:30616"/>
        <dbReference type="ChEBI" id="CHEBI:33019"/>
        <dbReference type="ChEBI" id="CHEBI:57464"/>
        <dbReference type="ChEBI" id="CHEBI:58115"/>
        <dbReference type="ChEBI" id="CHEBI:58359"/>
        <dbReference type="ChEBI" id="CHEBI:456215"/>
        <dbReference type="EC" id="6.3.5.2"/>
    </reaction>
</comment>
<evidence type="ECO:0000256" key="5">
    <source>
        <dbReference type="ARBA" id="ARBA00022749"/>
    </source>
</evidence>
<dbReference type="SUPFAM" id="SSF52402">
    <property type="entry name" value="Adenine nucleotide alpha hydrolases-like"/>
    <property type="match status" value="1"/>
</dbReference>
<comment type="subunit">
    <text evidence="9">Homodimer.</text>
</comment>
<dbReference type="PRINTS" id="PR00096">
    <property type="entry name" value="GATASE"/>
</dbReference>
<keyword evidence="7 9" id="KW-0067">ATP-binding</keyword>
<name>A0A5R9BZQ6_9LACO</name>
<evidence type="ECO:0000313" key="13">
    <source>
        <dbReference type="Proteomes" id="UP000305541"/>
    </source>
</evidence>
<feature type="binding site" evidence="10">
    <location>
        <begin position="230"/>
        <end position="236"/>
    </location>
    <ligand>
        <name>ATP</name>
        <dbReference type="ChEBI" id="CHEBI:30616"/>
    </ligand>
</feature>
<gene>
    <name evidence="9 12" type="primary">guaA</name>
    <name evidence="12" type="ORF">FEZ51_00230</name>
</gene>
<evidence type="ECO:0000256" key="10">
    <source>
        <dbReference type="PROSITE-ProRule" id="PRU00886"/>
    </source>
</evidence>
<keyword evidence="4 9" id="KW-0547">Nucleotide-binding</keyword>
<evidence type="ECO:0000256" key="9">
    <source>
        <dbReference type="HAMAP-Rule" id="MF_00344"/>
    </source>
</evidence>
<dbReference type="CDD" id="cd01742">
    <property type="entry name" value="GATase1_GMP_Synthase"/>
    <property type="match status" value="1"/>
</dbReference>
<feature type="active site" description="Nucleophile" evidence="9">
    <location>
        <position position="88"/>
    </location>
</feature>
<dbReference type="InterPro" id="IPR001674">
    <property type="entry name" value="GMP_synth_C"/>
</dbReference>
<dbReference type="Pfam" id="PF00958">
    <property type="entry name" value="GMP_synt_C"/>
    <property type="match status" value="1"/>
</dbReference>
<keyword evidence="3 9" id="KW-0436">Ligase</keyword>
<dbReference type="Gene3D" id="3.40.50.880">
    <property type="match status" value="1"/>
</dbReference>
<evidence type="ECO:0000313" key="12">
    <source>
        <dbReference type="EMBL" id="TLQ05642.1"/>
    </source>
</evidence>
<dbReference type="PANTHER" id="PTHR11922">
    <property type="entry name" value="GMP SYNTHASE-RELATED"/>
    <property type="match status" value="1"/>
</dbReference>
<dbReference type="AlphaFoldDB" id="A0A5R9BZQ6"/>
<dbReference type="InterPro" id="IPR004739">
    <property type="entry name" value="GMP_synth_GATase"/>
</dbReference>
<dbReference type="SUPFAM" id="SSF52317">
    <property type="entry name" value="Class I glutamine amidotransferase-like"/>
    <property type="match status" value="1"/>
</dbReference>
<dbReference type="Pfam" id="PF00117">
    <property type="entry name" value="GATase"/>
    <property type="match status" value="1"/>
</dbReference>
<dbReference type="Proteomes" id="UP000305541">
    <property type="component" value="Unassembled WGS sequence"/>
</dbReference>
<dbReference type="RefSeq" id="WP_138473541.1">
    <property type="nucleotide sequence ID" value="NZ_VBTH01000001.1"/>
</dbReference>
<keyword evidence="6 9" id="KW-0658">Purine biosynthesis</keyword>
<comment type="caution">
    <text evidence="12">The sequence shown here is derived from an EMBL/GenBank/DDBJ whole genome shotgun (WGS) entry which is preliminary data.</text>
</comment>
<dbReference type="InterPro" id="IPR014729">
    <property type="entry name" value="Rossmann-like_a/b/a_fold"/>
</dbReference>
<dbReference type="OrthoDB" id="9802219at2"/>
<dbReference type="FunFam" id="3.30.300.10:FF:000002">
    <property type="entry name" value="GMP synthase [glutamine-hydrolyzing]"/>
    <property type="match status" value="1"/>
</dbReference>
<evidence type="ECO:0000256" key="7">
    <source>
        <dbReference type="ARBA" id="ARBA00022840"/>
    </source>
</evidence>
<evidence type="ECO:0000256" key="4">
    <source>
        <dbReference type="ARBA" id="ARBA00022741"/>
    </source>
</evidence>
<dbReference type="PRINTS" id="PR00099">
    <property type="entry name" value="CPSGATASE"/>
</dbReference>
<reference evidence="12 13" key="1">
    <citation type="submission" date="2019-05" db="EMBL/GenBank/DDBJ databases">
        <title>The metagenome of a microbial culture collection derived from dairy environment covers the genomic content of the human microbiome.</title>
        <authorList>
            <person name="Roder T."/>
            <person name="Wuthrich D."/>
            <person name="Sattari Z."/>
            <person name="Von Ah U."/>
            <person name="Bar C."/>
            <person name="Ronchi F."/>
            <person name="Macpherson A.J."/>
            <person name="Ganal-Vonarburg S.C."/>
            <person name="Bruggmann R."/>
            <person name="Vergeres G."/>
        </authorList>
    </citation>
    <scope>NUCLEOTIDE SEQUENCE [LARGE SCALE GENOMIC DNA]</scope>
    <source>
        <strain evidence="12 13">FAM 18815</strain>
    </source>
</reference>
<comment type="function">
    <text evidence="1 9">Catalyzes the synthesis of GMP from XMP.</text>
</comment>
<dbReference type="Gene3D" id="3.30.300.10">
    <property type="match status" value="1"/>
</dbReference>
<feature type="domain" description="GMPS ATP-PPase" evidence="11">
    <location>
        <begin position="203"/>
        <end position="392"/>
    </location>
</feature>
<evidence type="ECO:0000256" key="6">
    <source>
        <dbReference type="ARBA" id="ARBA00022755"/>
    </source>
</evidence>
<proteinExistence type="inferred from homology"/>
<dbReference type="PANTHER" id="PTHR11922:SF2">
    <property type="entry name" value="GMP SYNTHASE [GLUTAMINE-HYDROLYZING]"/>
    <property type="match status" value="1"/>
</dbReference>
<evidence type="ECO:0000259" key="11">
    <source>
        <dbReference type="PROSITE" id="PS51553"/>
    </source>
</evidence>
<dbReference type="PROSITE" id="PS51273">
    <property type="entry name" value="GATASE_TYPE_1"/>
    <property type="match status" value="1"/>
</dbReference>
<dbReference type="NCBIfam" id="TIGR00888">
    <property type="entry name" value="guaA_Nterm"/>
    <property type="match status" value="1"/>
</dbReference>
<dbReference type="InterPro" id="IPR017926">
    <property type="entry name" value="GATASE"/>
</dbReference>
<keyword evidence="5 9" id="KW-0332">GMP biosynthesis</keyword>
<dbReference type="GO" id="GO:0003921">
    <property type="term" value="F:GMP synthase activity"/>
    <property type="evidence" value="ECO:0007669"/>
    <property type="project" value="InterPro"/>
</dbReference>
<dbReference type="FunFam" id="3.40.50.880:FF:000001">
    <property type="entry name" value="GMP synthase [glutamine-hydrolyzing]"/>
    <property type="match status" value="1"/>
</dbReference>
<dbReference type="InterPro" id="IPR025777">
    <property type="entry name" value="GMPS_ATP_PPase_dom"/>
</dbReference>
<evidence type="ECO:0000256" key="1">
    <source>
        <dbReference type="ARBA" id="ARBA00002332"/>
    </source>
</evidence>
<dbReference type="NCBIfam" id="NF000848">
    <property type="entry name" value="PRK00074.1"/>
    <property type="match status" value="1"/>
</dbReference>
<organism evidence="12 13">
    <name type="scientific">Pediococcus stilesii</name>
    <dbReference type="NCBI Taxonomy" id="331679"/>
    <lineage>
        <taxon>Bacteria</taxon>
        <taxon>Bacillati</taxon>
        <taxon>Bacillota</taxon>
        <taxon>Bacilli</taxon>
        <taxon>Lactobacillales</taxon>
        <taxon>Lactobacillaceae</taxon>
        <taxon>Pediococcus</taxon>
    </lineage>
</organism>
<dbReference type="HAMAP" id="MF_00344">
    <property type="entry name" value="GMP_synthase"/>
    <property type="match status" value="1"/>
</dbReference>
<comment type="pathway">
    <text evidence="2 9">Purine metabolism; GMP biosynthesis; GMP from XMP (L-Gln route): step 1/1.</text>
</comment>
<keyword evidence="8 9" id="KW-0315">Glutamine amidotransferase</keyword>
<dbReference type="FunFam" id="3.40.50.620:FF:000001">
    <property type="entry name" value="GMP synthase [glutamine-hydrolyzing]"/>
    <property type="match status" value="1"/>
</dbReference>
<dbReference type="EC" id="6.3.5.2" evidence="9"/>
<protein>
    <recommendedName>
        <fullName evidence="9">GMP synthase [glutamine-hydrolyzing]</fullName>
        <ecNumber evidence="9">6.3.5.2</ecNumber>
    </recommendedName>
    <alternativeName>
        <fullName evidence="9">GMP synthetase</fullName>
    </alternativeName>
    <alternativeName>
        <fullName evidence="9">Glutamine amidotransferase</fullName>
    </alternativeName>
</protein>
<dbReference type="Pfam" id="PF02540">
    <property type="entry name" value="NAD_synthase"/>
    <property type="match status" value="1"/>
</dbReference>
<dbReference type="PROSITE" id="PS51553">
    <property type="entry name" value="GMPS_ATP_PPASE"/>
    <property type="match status" value="1"/>
</dbReference>